<keyword evidence="12" id="KW-1185">Reference proteome</keyword>
<keyword evidence="4 8" id="KW-0175">Coiled coil</keyword>
<dbReference type="FunCoup" id="A0A0V0QRI2">
    <property type="interactions" value="3"/>
</dbReference>
<dbReference type="SUPFAM" id="SSF52540">
    <property type="entry name" value="P-loop containing nucleoside triphosphate hydrolases"/>
    <property type="match status" value="1"/>
</dbReference>
<feature type="compositionally biased region" description="Polar residues" evidence="9">
    <location>
        <begin position="597"/>
        <end position="612"/>
    </location>
</feature>
<feature type="region of interest" description="Disordered" evidence="9">
    <location>
        <begin position="757"/>
        <end position="808"/>
    </location>
</feature>
<keyword evidence="1 7" id="KW-0493">Microtubule</keyword>
<dbReference type="InterPro" id="IPR019821">
    <property type="entry name" value="Kinesin_motor_CS"/>
</dbReference>
<dbReference type="EMBL" id="LDAU01000110">
    <property type="protein sequence ID" value="KRX04870.1"/>
    <property type="molecule type" value="Genomic_DNA"/>
</dbReference>
<feature type="domain" description="Kinesin motor" evidence="10">
    <location>
        <begin position="8"/>
        <end position="347"/>
    </location>
</feature>
<dbReference type="GO" id="GO:0005874">
    <property type="term" value="C:microtubule"/>
    <property type="evidence" value="ECO:0007669"/>
    <property type="project" value="UniProtKB-KW"/>
</dbReference>
<evidence type="ECO:0000256" key="1">
    <source>
        <dbReference type="ARBA" id="ARBA00022701"/>
    </source>
</evidence>
<sequence length="808" mass="92646">MTDKEESNIQVVIRVRPISEKEKKNQDYDIIRIEDNLIIILDPIEMEFLNQNQKMLDVYHRSKEQKYAFDKIYRDNNNQQIYEETCRNLISPVMKGYNATVFAYGPTGTGKTYTMIGNLSSPGLMSHTTADIFEYAKNDSHNNYDVKITYVEIYNEVIRDLLVPNSSALDLREDSNKGINIAGVTEYKVENVSSVMNLLLEGNRRRTTEATNANLTSSRSHAVFQIHVSASSRTSNTSKETLLGKLSLIDLAGSERGTVTENRGIRLREGAKINQSLLALANCINALGDKNKKGYFVPYRDSKLTRILKDSLGGNSKTIMINCVAPASSYFEETINTLKYANRAKNIKTKATANKKLVQRHIAEYKDIISDLRAEIEQLKYKLVNQINDPSENSMQEAENIIPSSKKSQSGDQCVCQRSEDEVELKKIQEEIMQNFQDRIQLRRALMEIEEQNALNILEIKKKTTDVNVFKKTNFPKVADSQQIDKDKIPEEIKQEIRSIRTLKMSTEQNKAKKELMNLQLMENIASAKQIREKIPQRIKHKDKRRILELVIKNHVLDLQNIELEINLQIKDKTIEDMKQIIEQQRKIIQEKTMSEYQNNNAGPNGQIQNGSNINENNYVNENNNDDVDNDLDDLIDNENIDNDYQHELEEEEQELQMDITMYKDKLQKSLVSLQDEKNQQNQRYGNNGNSSSNNNNYIAFEINGQGYNNQNDDQKLQQKKYAGGQKPIQKNQPIKNQNLREKDLSQGINGMAIQGQGVSNQKQGPQVSKGPTSNINNQNKDLKDKERDISGLNLKGKNFQQKDTKRK</sequence>
<protein>
    <recommendedName>
        <fullName evidence="7">Kinesin-like protein</fullName>
    </recommendedName>
</protein>
<feature type="compositionally biased region" description="Acidic residues" evidence="9">
    <location>
        <begin position="624"/>
        <end position="638"/>
    </location>
</feature>
<feature type="coiled-coil region" evidence="8">
    <location>
        <begin position="362"/>
        <end position="389"/>
    </location>
</feature>
<dbReference type="InParanoid" id="A0A0V0QRI2"/>
<dbReference type="InterPro" id="IPR027640">
    <property type="entry name" value="Kinesin-like_fam"/>
</dbReference>
<dbReference type="InterPro" id="IPR001752">
    <property type="entry name" value="Kinesin_motor_dom"/>
</dbReference>
<evidence type="ECO:0000256" key="4">
    <source>
        <dbReference type="ARBA" id="ARBA00023054"/>
    </source>
</evidence>
<comment type="caution">
    <text evidence="11">The sequence shown here is derived from an EMBL/GenBank/DDBJ whole genome shotgun (WGS) entry which is preliminary data.</text>
</comment>
<accession>A0A0V0QRI2</accession>
<evidence type="ECO:0000256" key="5">
    <source>
        <dbReference type="ARBA" id="ARBA00023175"/>
    </source>
</evidence>
<dbReference type="Gene3D" id="3.40.850.10">
    <property type="entry name" value="Kinesin motor domain"/>
    <property type="match status" value="1"/>
</dbReference>
<evidence type="ECO:0000256" key="3">
    <source>
        <dbReference type="ARBA" id="ARBA00022840"/>
    </source>
</evidence>
<evidence type="ECO:0000256" key="8">
    <source>
        <dbReference type="SAM" id="Coils"/>
    </source>
</evidence>
<evidence type="ECO:0000256" key="9">
    <source>
        <dbReference type="SAM" id="MobiDB-lite"/>
    </source>
</evidence>
<dbReference type="Pfam" id="PF00225">
    <property type="entry name" value="Kinesin"/>
    <property type="match status" value="1"/>
</dbReference>
<dbReference type="InterPro" id="IPR036961">
    <property type="entry name" value="Kinesin_motor_dom_sf"/>
</dbReference>
<evidence type="ECO:0000313" key="12">
    <source>
        <dbReference type="Proteomes" id="UP000054937"/>
    </source>
</evidence>
<feature type="compositionally biased region" description="Basic and acidic residues" evidence="9">
    <location>
        <begin position="781"/>
        <end position="790"/>
    </location>
</feature>
<dbReference type="GO" id="GO:0005524">
    <property type="term" value="F:ATP binding"/>
    <property type="evidence" value="ECO:0007669"/>
    <property type="project" value="UniProtKB-UniRule"/>
</dbReference>
<dbReference type="GO" id="GO:0007018">
    <property type="term" value="P:microtubule-based movement"/>
    <property type="evidence" value="ECO:0007669"/>
    <property type="project" value="InterPro"/>
</dbReference>
<comment type="similarity">
    <text evidence="6 7">Belongs to the TRAFAC class myosin-kinesin ATPase superfamily. Kinesin family.</text>
</comment>
<gene>
    <name evidence="11" type="ORF">PPERSA_06504</name>
</gene>
<dbReference type="InterPro" id="IPR027417">
    <property type="entry name" value="P-loop_NTPase"/>
</dbReference>
<evidence type="ECO:0000256" key="6">
    <source>
        <dbReference type="PROSITE-ProRule" id="PRU00283"/>
    </source>
</evidence>
<dbReference type="GO" id="GO:0016787">
    <property type="term" value="F:hydrolase activity"/>
    <property type="evidence" value="ECO:0007669"/>
    <property type="project" value="UniProtKB-KW"/>
</dbReference>
<dbReference type="PANTHER" id="PTHR47968:SF13">
    <property type="entry name" value="KINESIN-LIKE PROTEIN KIF19 ISOFORM X1"/>
    <property type="match status" value="1"/>
</dbReference>
<evidence type="ECO:0000256" key="7">
    <source>
        <dbReference type="RuleBase" id="RU000394"/>
    </source>
</evidence>
<dbReference type="GO" id="GO:0003777">
    <property type="term" value="F:microtubule motor activity"/>
    <property type="evidence" value="ECO:0007669"/>
    <property type="project" value="InterPro"/>
</dbReference>
<feature type="binding site" evidence="6">
    <location>
        <begin position="105"/>
        <end position="112"/>
    </location>
    <ligand>
        <name>ATP</name>
        <dbReference type="ChEBI" id="CHEBI:30616"/>
    </ligand>
</feature>
<feature type="compositionally biased region" description="Low complexity" evidence="9">
    <location>
        <begin position="680"/>
        <end position="698"/>
    </location>
</feature>
<dbReference type="PROSITE" id="PS50067">
    <property type="entry name" value="KINESIN_MOTOR_2"/>
    <property type="match status" value="1"/>
</dbReference>
<feature type="compositionally biased region" description="Low complexity" evidence="9">
    <location>
        <begin position="613"/>
        <end position="623"/>
    </location>
</feature>
<keyword evidence="11" id="KW-0378">Hydrolase</keyword>
<feature type="compositionally biased region" description="Polar residues" evidence="9">
    <location>
        <begin position="757"/>
        <end position="780"/>
    </location>
</feature>
<proteinExistence type="inferred from homology"/>
<feature type="compositionally biased region" description="Polar residues" evidence="9">
    <location>
        <begin position="729"/>
        <end position="738"/>
    </location>
</feature>
<evidence type="ECO:0000313" key="11">
    <source>
        <dbReference type="EMBL" id="KRX04870.1"/>
    </source>
</evidence>
<dbReference type="FunFam" id="3.40.850.10:FF:000056">
    <property type="entry name" value="Kinesin-like protein"/>
    <property type="match status" value="1"/>
</dbReference>
<keyword evidence="3 6" id="KW-0067">ATP-binding</keyword>
<name>A0A0V0QRI2_PSEPJ</name>
<dbReference type="SMART" id="SM00129">
    <property type="entry name" value="KISc"/>
    <property type="match status" value="1"/>
</dbReference>
<dbReference type="PANTHER" id="PTHR47968">
    <property type="entry name" value="CENTROMERE PROTEIN E"/>
    <property type="match status" value="1"/>
</dbReference>
<organism evidence="11 12">
    <name type="scientific">Pseudocohnilembus persalinus</name>
    <name type="common">Ciliate</name>
    <dbReference type="NCBI Taxonomy" id="266149"/>
    <lineage>
        <taxon>Eukaryota</taxon>
        <taxon>Sar</taxon>
        <taxon>Alveolata</taxon>
        <taxon>Ciliophora</taxon>
        <taxon>Intramacronucleata</taxon>
        <taxon>Oligohymenophorea</taxon>
        <taxon>Scuticociliatia</taxon>
        <taxon>Philasterida</taxon>
        <taxon>Pseudocohnilembidae</taxon>
        <taxon>Pseudocohnilembus</taxon>
    </lineage>
</organism>
<keyword evidence="2 6" id="KW-0547">Nucleotide-binding</keyword>
<keyword evidence="5 6" id="KW-0505">Motor protein</keyword>
<feature type="region of interest" description="Disordered" evidence="9">
    <location>
        <begin position="678"/>
        <end position="698"/>
    </location>
</feature>
<dbReference type="PRINTS" id="PR00380">
    <property type="entry name" value="KINESINHEAVY"/>
</dbReference>
<dbReference type="Proteomes" id="UP000054937">
    <property type="component" value="Unassembled WGS sequence"/>
</dbReference>
<dbReference type="AlphaFoldDB" id="A0A0V0QRI2"/>
<dbReference type="GO" id="GO:0008017">
    <property type="term" value="F:microtubule binding"/>
    <property type="evidence" value="ECO:0007669"/>
    <property type="project" value="InterPro"/>
</dbReference>
<dbReference type="OrthoDB" id="3176171at2759"/>
<evidence type="ECO:0000259" key="10">
    <source>
        <dbReference type="PROSITE" id="PS50067"/>
    </source>
</evidence>
<dbReference type="OMA" id="AMHIAEY"/>
<dbReference type="PROSITE" id="PS00411">
    <property type="entry name" value="KINESIN_MOTOR_1"/>
    <property type="match status" value="1"/>
</dbReference>
<feature type="region of interest" description="Disordered" evidence="9">
    <location>
        <begin position="597"/>
        <end position="638"/>
    </location>
</feature>
<evidence type="ECO:0000256" key="2">
    <source>
        <dbReference type="ARBA" id="ARBA00022741"/>
    </source>
</evidence>
<feature type="region of interest" description="Disordered" evidence="9">
    <location>
        <begin position="720"/>
        <end position="739"/>
    </location>
</feature>
<reference evidence="11 12" key="1">
    <citation type="journal article" date="2015" name="Sci. Rep.">
        <title>Genome of the facultative scuticociliatosis pathogen Pseudocohnilembus persalinus provides insight into its virulence through horizontal gene transfer.</title>
        <authorList>
            <person name="Xiong J."/>
            <person name="Wang G."/>
            <person name="Cheng J."/>
            <person name="Tian M."/>
            <person name="Pan X."/>
            <person name="Warren A."/>
            <person name="Jiang C."/>
            <person name="Yuan D."/>
            <person name="Miao W."/>
        </authorList>
    </citation>
    <scope>NUCLEOTIDE SEQUENCE [LARGE SCALE GENOMIC DNA]</scope>
    <source>
        <strain evidence="11">36N120E</strain>
    </source>
</reference>